<accession>H5SPN8</accession>
<feature type="compositionally biased region" description="Low complexity" evidence="1">
    <location>
        <begin position="1"/>
        <end position="11"/>
    </location>
</feature>
<feature type="region of interest" description="Disordered" evidence="1">
    <location>
        <begin position="1"/>
        <end position="30"/>
    </location>
</feature>
<reference evidence="2" key="2">
    <citation type="journal article" date="2012" name="PLoS ONE">
        <title>A Deeply Branching Thermophilic Bacterium with an Ancient Acetyl-CoA Pathway Dominates a Subsurface Ecosystem.</title>
        <authorList>
            <person name="Takami H."/>
            <person name="Noguchi H."/>
            <person name="Takaki Y."/>
            <person name="Uchiyama I."/>
            <person name="Toyoda A."/>
            <person name="Nishi S."/>
            <person name="Chee G.-J."/>
            <person name="Arai W."/>
            <person name="Nunoura T."/>
            <person name="Itoh T."/>
            <person name="Hattori M."/>
            <person name="Takai K."/>
        </authorList>
    </citation>
    <scope>NUCLEOTIDE SEQUENCE</scope>
</reference>
<protein>
    <submittedName>
        <fullName evidence="2">Uncharacterized protein</fullName>
    </submittedName>
</protein>
<dbReference type="AlphaFoldDB" id="H5SPN8"/>
<dbReference type="EMBL" id="AP011794">
    <property type="protein sequence ID" value="BAL58124.1"/>
    <property type="molecule type" value="Genomic_DNA"/>
</dbReference>
<gene>
    <name evidence="2" type="ORF">HGMM_F54F02C07</name>
</gene>
<evidence type="ECO:0000256" key="1">
    <source>
        <dbReference type="SAM" id="MobiDB-lite"/>
    </source>
</evidence>
<proteinExistence type="predicted"/>
<name>H5SPN8_9BACT</name>
<reference evidence="2" key="1">
    <citation type="journal article" date="2005" name="Environ. Microbiol.">
        <title>Genetic and functional properties of uncultivated thermophilic crenarchaeotes from a subsurface gold mine as revealed by analysis of genome fragments.</title>
        <authorList>
            <person name="Nunoura T."/>
            <person name="Hirayama H."/>
            <person name="Takami H."/>
            <person name="Oida H."/>
            <person name="Nishi S."/>
            <person name="Shimamura S."/>
            <person name="Suzuki Y."/>
            <person name="Inagaki F."/>
            <person name="Takai K."/>
            <person name="Nealson K.H."/>
            <person name="Horikoshi K."/>
        </authorList>
    </citation>
    <scope>NUCLEOTIDE SEQUENCE</scope>
</reference>
<organism evidence="2">
    <name type="scientific">uncultured Acidobacteriota bacterium</name>
    <dbReference type="NCBI Taxonomy" id="171953"/>
    <lineage>
        <taxon>Bacteria</taxon>
        <taxon>Pseudomonadati</taxon>
        <taxon>Acidobacteriota</taxon>
        <taxon>environmental samples</taxon>
    </lineage>
</organism>
<evidence type="ECO:0000313" key="2">
    <source>
        <dbReference type="EMBL" id="BAL58124.1"/>
    </source>
</evidence>
<sequence>METTPSPTSTERPLKAMKPNQTNCDEKDEKGKPCWGPLKVWHTAPSEIRQKAPAGVVLYRCQACLTVYYGPPRELPLRRIPRRVSILGW</sequence>